<evidence type="ECO:0000313" key="3">
    <source>
        <dbReference type="Proteomes" id="UP001595962"/>
    </source>
</evidence>
<dbReference type="EMBL" id="JBHSGB010000010">
    <property type="protein sequence ID" value="MFC4655370.1"/>
    <property type="molecule type" value="Genomic_DNA"/>
</dbReference>
<keyword evidence="3" id="KW-1185">Reference proteome</keyword>
<name>A0ABV9JMD0_9GAMM</name>
<feature type="domain" description="JmjC" evidence="1">
    <location>
        <begin position="94"/>
        <end position="268"/>
    </location>
</feature>
<accession>A0ABV9JMD0</accession>
<evidence type="ECO:0000259" key="1">
    <source>
        <dbReference type="PROSITE" id="PS51184"/>
    </source>
</evidence>
<comment type="caution">
    <text evidence="2">The sequence shown here is derived from an EMBL/GenBank/DDBJ whole genome shotgun (WGS) entry which is preliminary data.</text>
</comment>
<proteinExistence type="predicted"/>
<evidence type="ECO:0000313" key="2">
    <source>
        <dbReference type="EMBL" id="MFC4655370.1"/>
    </source>
</evidence>
<dbReference type="InterPro" id="IPR041667">
    <property type="entry name" value="Cupin_8"/>
</dbReference>
<dbReference type="Pfam" id="PF13621">
    <property type="entry name" value="Cupin_8"/>
    <property type="match status" value="1"/>
</dbReference>
<dbReference type="InterPro" id="IPR014710">
    <property type="entry name" value="RmlC-like_jellyroll"/>
</dbReference>
<organism evidence="2 3">
    <name type="scientific">Rheinheimera marina</name>
    <dbReference type="NCBI Taxonomy" id="1774958"/>
    <lineage>
        <taxon>Bacteria</taxon>
        <taxon>Pseudomonadati</taxon>
        <taxon>Pseudomonadota</taxon>
        <taxon>Gammaproteobacteria</taxon>
        <taxon>Chromatiales</taxon>
        <taxon>Chromatiaceae</taxon>
        <taxon>Rheinheimera</taxon>
    </lineage>
</organism>
<protein>
    <submittedName>
        <fullName evidence="2">Cupin-like domain-containing protein</fullName>
    </submittedName>
</protein>
<dbReference type="Proteomes" id="UP001595962">
    <property type="component" value="Unassembled WGS sequence"/>
</dbReference>
<dbReference type="PANTHER" id="PTHR12461">
    <property type="entry name" value="HYPOXIA-INDUCIBLE FACTOR 1 ALPHA INHIBITOR-RELATED"/>
    <property type="match status" value="1"/>
</dbReference>
<dbReference type="PANTHER" id="PTHR12461:SF105">
    <property type="entry name" value="HYPOXIA-INDUCIBLE FACTOR 1-ALPHA INHIBITOR"/>
    <property type="match status" value="1"/>
</dbReference>
<dbReference type="PROSITE" id="PS51184">
    <property type="entry name" value="JMJC"/>
    <property type="match status" value="1"/>
</dbReference>
<dbReference type="RefSeq" id="WP_377333871.1">
    <property type="nucleotide sequence ID" value="NZ_JBHSGB010000010.1"/>
</dbReference>
<dbReference type="InterPro" id="IPR003347">
    <property type="entry name" value="JmjC_dom"/>
</dbReference>
<dbReference type="SUPFAM" id="SSF51197">
    <property type="entry name" value="Clavaminate synthase-like"/>
    <property type="match status" value="1"/>
</dbReference>
<reference evidence="3" key="1">
    <citation type="journal article" date="2019" name="Int. J. Syst. Evol. Microbiol.">
        <title>The Global Catalogue of Microorganisms (GCM) 10K type strain sequencing project: providing services to taxonomists for standard genome sequencing and annotation.</title>
        <authorList>
            <consortium name="The Broad Institute Genomics Platform"/>
            <consortium name="The Broad Institute Genome Sequencing Center for Infectious Disease"/>
            <person name="Wu L."/>
            <person name="Ma J."/>
        </authorList>
    </citation>
    <scope>NUCLEOTIDE SEQUENCE [LARGE SCALE GENOMIC DNA]</scope>
    <source>
        <strain evidence="3">DT28</strain>
    </source>
</reference>
<dbReference type="SMART" id="SM00558">
    <property type="entry name" value="JmjC"/>
    <property type="match status" value="1"/>
</dbReference>
<dbReference type="Gene3D" id="2.60.120.10">
    <property type="entry name" value="Jelly Rolls"/>
    <property type="match status" value="1"/>
</dbReference>
<gene>
    <name evidence="2" type="ORF">ACFO3I_10140</name>
</gene>
<sequence>MQNVKRLKGISQQQFFQEIVPARRPVILSDLVADWPVTQAAKQSPAALHRYLAPFDKGLEVDTLLLDPTTKGEVFYNTEMTGFNFERRKYPVAVVLQQLLKIAGQPDAIHIALQSAELKRCLPGLMEQNPNPYLSPDIGGRIWLGNRITVPTHLDHADNLACVVAGRRVFTLYPPEQVENLYIGPVDFAPTGAPISMVRKTDSADGRYPKFQQAAAASWRAELEPGDVLFLPALWWHQVESLDDVNLLLNYWWGGSIGSDAIEQSPYDAMLHSMMALNGLPDDLRSAWASLFDYFVLRKGADQFSHIPATVNAMQRDLTSKRQKELLSWLVGQLQKHLEKN</sequence>